<evidence type="ECO:0000259" key="1">
    <source>
        <dbReference type="Pfam" id="PF09414"/>
    </source>
</evidence>
<dbReference type="EMBL" id="LCBY01000025">
    <property type="protein sequence ID" value="KKS21999.1"/>
    <property type="molecule type" value="Genomic_DNA"/>
</dbReference>
<reference evidence="2 3" key="1">
    <citation type="journal article" date="2015" name="Nature">
        <title>rRNA introns, odd ribosomes, and small enigmatic genomes across a large radiation of phyla.</title>
        <authorList>
            <person name="Brown C.T."/>
            <person name="Hug L.A."/>
            <person name="Thomas B.C."/>
            <person name="Sharon I."/>
            <person name="Castelle C.J."/>
            <person name="Singh A."/>
            <person name="Wilkins M.J."/>
            <person name="Williams K.H."/>
            <person name="Banfield J.F."/>
        </authorList>
    </citation>
    <scope>NUCLEOTIDE SEQUENCE [LARGE SCALE GENOMIC DNA]</scope>
</reference>
<proteinExistence type="predicted"/>
<evidence type="ECO:0000313" key="2">
    <source>
        <dbReference type="EMBL" id="KKS21999.1"/>
    </source>
</evidence>
<dbReference type="Pfam" id="PF09414">
    <property type="entry name" value="RNA_ligase"/>
    <property type="match status" value="1"/>
</dbReference>
<dbReference type="InterPro" id="IPR021122">
    <property type="entry name" value="RNA_ligase_dom_REL/Rnl2"/>
</dbReference>
<name>A0A0G0XAI6_9BACT</name>
<feature type="domain" description="RNA ligase" evidence="1">
    <location>
        <begin position="16"/>
        <end position="54"/>
    </location>
</feature>
<dbReference type="SUPFAM" id="SSF56091">
    <property type="entry name" value="DNA ligase/mRNA capping enzyme, catalytic domain"/>
    <property type="match status" value="1"/>
</dbReference>
<evidence type="ECO:0000313" key="3">
    <source>
        <dbReference type="Proteomes" id="UP000034371"/>
    </source>
</evidence>
<dbReference type="Proteomes" id="UP000034371">
    <property type="component" value="Unassembled WGS sequence"/>
</dbReference>
<accession>A0A0G0XAI6</accession>
<comment type="caution">
    <text evidence="2">The sequence shown here is derived from an EMBL/GenBank/DDBJ whole genome shotgun (WGS) entry which is preliminary data.</text>
</comment>
<organism evidence="2 3">
    <name type="scientific">Candidatus Roizmanbacteria bacterium GW2011_GWC2_41_7</name>
    <dbReference type="NCBI Taxonomy" id="1618487"/>
    <lineage>
        <taxon>Bacteria</taxon>
        <taxon>Candidatus Roizmaniibacteriota</taxon>
    </lineage>
</organism>
<protein>
    <recommendedName>
        <fullName evidence="1">RNA ligase domain-containing protein</fullName>
    </recommendedName>
</protein>
<sequence length="113" mass="12522">QNLGNLIKEKAGTIMCVTEKLDGSSATFYKKDGILCVCSRNLELLETEGFEQFDTGNADSFDFTDTEARMKEEVPASVFTSIMESLEDYTVVEGDVLDEDADYDIVITVGQKK</sequence>
<gene>
    <name evidence="2" type="ORF">UU78_C0025G0009</name>
</gene>
<dbReference type="AlphaFoldDB" id="A0A0G0XAI6"/>
<feature type="non-terminal residue" evidence="2">
    <location>
        <position position="1"/>
    </location>
</feature>